<sequence length="55" mass="6825">MHRFWVLDSWGYDDDLKIPYSERWPHIEILYLNDEKRVCTDYVVPDYALEYKIVD</sequence>
<dbReference type="AlphaFoldDB" id="A0A1I0YCX5"/>
<dbReference type="EMBL" id="FOKI01000012">
    <property type="protein sequence ID" value="SFB10350.1"/>
    <property type="molecule type" value="Genomic_DNA"/>
</dbReference>
<reference evidence="1 2" key="1">
    <citation type="submission" date="2016-10" db="EMBL/GenBank/DDBJ databases">
        <authorList>
            <person name="de Groot N.N."/>
        </authorList>
    </citation>
    <scope>NUCLEOTIDE SEQUENCE [LARGE SCALE GENOMIC DNA]</scope>
    <source>
        <strain evidence="1 2">DSM 12271</strain>
    </source>
</reference>
<keyword evidence="2" id="KW-1185">Reference proteome</keyword>
<protein>
    <submittedName>
        <fullName evidence="1">Uncharacterized protein</fullName>
    </submittedName>
</protein>
<dbReference type="RefSeq" id="WP_177199376.1">
    <property type="nucleotide sequence ID" value="NZ_FOKI01000012.1"/>
</dbReference>
<proteinExistence type="predicted"/>
<gene>
    <name evidence="1" type="ORF">SAMN04488528_101240</name>
</gene>
<name>A0A1I0YCX5_9CLOT</name>
<organism evidence="1 2">
    <name type="scientific">Clostridium frigidicarnis</name>
    <dbReference type="NCBI Taxonomy" id="84698"/>
    <lineage>
        <taxon>Bacteria</taxon>
        <taxon>Bacillati</taxon>
        <taxon>Bacillota</taxon>
        <taxon>Clostridia</taxon>
        <taxon>Eubacteriales</taxon>
        <taxon>Clostridiaceae</taxon>
        <taxon>Clostridium</taxon>
    </lineage>
</organism>
<accession>A0A1I0YCX5</accession>
<evidence type="ECO:0000313" key="2">
    <source>
        <dbReference type="Proteomes" id="UP000198619"/>
    </source>
</evidence>
<evidence type="ECO:0000313" key="1">
    <source>
        <dbReference type="EMBL" id="SFB10350.1"/>
    </source>
</evidence>
<dbReference type="Proteomes" id="UP000198619">
    <property type="component" value="Unassembled WGS sequence"/>
</dbReference>